<evidence type="ECO:0000313" key="1">
    <source>
        <dbReference type="EMBL" id="CEE98132.1"/>
    </source>
</evidence>
<dbReference type="EMBL" id="CCWP01000004">
    <property type="protein sequence ID" value="CEE98132.1"/>
    <property type="molecule type" value="Genomic_DNA"/>
</dbReference>
<proteinExistence type="predicted"/>
<name>A0ABP1X3E8_BIFLI</name>
<evidence type="ECO:0000313" key="2">
    <source>
        <dbReference type="Proteomes" id="UP000043107"/>
    </source>
</evidence>
<sequence length="138" mass="15435">MVDNSSSLSLLTVLKPGGSSHAGAEVKPAKTIDQIIGLMKKRGLAVTDEPRLRRALFDCNYYRLSGYFRSFQINPANGGNRFKTGTRDVDFLIPYMMDEELRNIILKGTAKVELALRSRFAYLLALDGNAYTNEKRSL</sequence>
<dbReference type="Pfam" id="PF07751">
    <property type="entry name" value="Abi_2"/>
    <property type="match status" value="1"/>
</dbReference>
<keyword evidence="2" id="KW-1185">Reference proteome</keyword>
<reference evidence="1 2" key="1">
    <citation type="submission" date="2014-09" db="EMBL/GenBank/DDBJ databases">
        <authorList>
            <person name="Bertelli C."/>
        </authorList>
    </citation>
    <scope>NUCLEOTIDE SEQUENCE [LARGE SCALE GENOMIC DNA]</scope>
    <source>
        <strain evidence="1 2">BIC1401111250</strain>
    </source>
</reference>
<gene>
    <name evidence="1" type="ORF">BLIC_c00242</name>
</gene>
<protein>
    <submittedName>
        <fullName evidence="1">Abi-like protein</fullName>
    </submittedName>
</protein>
<accession>A0ABP1X3E8</accession>
<dbReference type="Proteomes" id="UP000043107">
    <property type="component" value="Unassembled WGS sequence"/>
</dbReference>
<comment type="caution">
    <text evidence="1">The sequence shown here is derived from an EMBL/GenBank/DDBJ whole genome shotgun (WGS) entry which is preliminary data.</text>
</comment>
<organism evidence="1 2">
    <name type="scientific">Bifidobacterium longum subsp. infantis</name>
    <dbReference type="NCBI Taxonomy" id="1682"/>
    <lineage>
        <taxon>Bacteria</taxon>
        <taxon>Bacillati</taxon>
        <taxon>Actinomycetota</taxon>
        <taxon>Actinomycetes</taxon>
        <taxon>Bifidobacteriales</taxon>
        <taxon>Bifidobacteriaceae</taxon>
        <taxon>Bifidobacterium</taxon>
    </lineage>
</organism>
<dbReference type="InterPro" id="IPR011664">
    <property type="entry name" value="Abi_system_AbiD/AbiF-like"/>
</dbReference>